<reference evidence="2 3" key="1">
    <citation type="submission" date="2012-11" db="EMBL/GenBank/DDBJ databases">
        <title>Complete genome sequence of a novel phiKZ-like Vibrio phage.</title>
        <authorList>
            <person name="Luo Z."/>
            <person name="Yu Y."/>
        </authorList>
    </citation>
    <scope>NUCLEOTIDE SEQUENCE [LARGE SCALE GENOMIC DNA]</scope>
</reference>
<protein>
    <submittedName>
        <fullName evidence="2">Uncharacterized protein</fullName>
    </submittedName>
</protein>
<evidence type="ECO:0000256" key="1">
    <source>
        <dbReference type="SAM" id="Coils"/>
    </source>
</evidence>
<organism evidence="2 3">
    <name type="scientific">Vibrio phage VP4B</name>
    <dbReference type="NCBI Taxonomy" id="1262540"/>
    <lineage>
        <taxon>Viruses</taxon>
        <taxon>Duplodnaviria</taxon>
        <taxon>Heunggongvirae</taxon>
        <taxon>Uroviricota</taxon>
        <taxon>Caudoviricetes</taxon>
        <taxon>Chimalliviridae</taxon>
        <taxon>Gorgonvirinae</taxon>
        <taxon>Tidunavirus</taxon>
        <taxon>Tidunavirus VP4B</taxon>
    </lineage>
</organism>
<name>V9LZI6_9CAUD</name>
<dbReference type="InterPro" id="IPR024413">
    <property type="entry name" value="Phage_phiKZ_Orf92_int-head"/>
</dbReference>
<sequence length="389" mass="43342">MKNNVTQALRILAGMESAPVELDLEQQTVLVEEVETVRAENEANEVASEITAMVKESDQRVEHETELEQVVDGLEFLKQNPNPQAMVLLYDRADRLHVKLGGQTTKPRAGLESIDTRTLDAHVIVGCESFMDTLKQGADNTLQFLKSIWKRLVEYFKAKFSETGKMKKRAEELKKKLQDGAELKDDPKAGPWYQFLEYAKKGCGAFAGSITSMIEIIGLLNNGTGEQVIKTAPILHSMCEDIRKGSPSGASIKKNGIWTVNADEGALVIYPEKVPTNADDAVEFFTKVRMELKKFEAPKTQPVLKQGDRSNLISTCEVVLSNLEEIGVLQKKIENQEKSLETSLKDIDKAEARLIRAQNNAIVRLSTSSLNMRIRSSKALLEMVSAYIK</sequence>
<dbReference type="EMBL" id="KC131130">
    <property type="protein sequence ID" value="AGB07234.1"/>
    <property type="molecule type" value="Genomic_DNA"/>
</dbReference>
<dbReference type="GeneID" id="40102996"/>
<accession>V9LZI6</accession>
<keyword evidence="1" id="KW-0175">Coiled coil</keyword>
<evidence type="ECO:0000313" key="3">
    <source>
        <dbReference type="Proteomes" id="UP000272155"/>
    </source>
</evidence>
<dbReference type="Proteomes" id="UP000272155">
    <property type="component" value="Segment"/>
</dbReference>
<dbReference type="RefSeq" id="YP_009626096.1">
    <property type="nucleotide sequence ID" value="NC_042136.1"/>
</dbReference>
<dbReference type="Pfam" id="PF12699">
    <property type="entry name" value="phiKZ_IP"/>
    <property type="match status" value="1"/>
</dbReference>
<dbReference type="OrthoDB" id="32841at10239"/>
<proteinExistence type="predicted"/>
<evidence type="ECO:0000313" key="2">
    <source>
        <dbReference type="EMBL" id="AGB07234.1"/>
    </source>
</evidence>
<dbReference type="KEGG" id="vg:40102996"/>
<keyword evidence="3" id="KW-1185">Reference proteome</keyword>
<feature type="coiled-coil region" evidence="1">
    <location>
        <begin position="333"/>
        <end position="360"/>
    </location>
</feature>